<accession>A0ABD5YYY1</accession>
<evidence type="ECO:0000313" key="3">
    <source>
        <dbReference type="Proteomes" id="UP001596447"/>
    </source>
</evidence>
<dbReference type="InterPro" id="IPR007210">
    <property type="entry name" value="ABC_Gly_betaine_transp_sub-bd"/>
</dbReference>
<name>A0ABD5YYY1_9EURY</name>
<reference evidence="2 3" key="1">
    <citation type="journal article" date="2019" name="Int. J. Syst. Evol. Microbiol.">
        <title>The Global Catalogue of Microorganisms (GCM) 10K type strain sequencing project: providing services to taxonomists for standard genome sequencing and annotation.</title>
        <authorList>
            <consortium name="The Broad Institute Genomics Platform"/>
            <consortium name="The Broad Institute Genome Sequencing Center for Infectious Disease"/>
            <person name="Wu L."/>
            <person name="Ma J."/>
        </authorList>
    </citation>
    <scope>NUCLEOTIDE SEQUENCE [LARGE SCALE GENOMIC DNA]</scope>
    <source>
        <strain evidence="2 3">XZGYJ-43</strain>
    </source>
</reference>
<feature type="domain" description="ABC-type glycine betaine transport system substrate-binding" evidence="1">
    <location>
        <begin position="39"/>
        <end position="314"/>
    </location>
</feature>
<dbReference type="RefSeq" id="WP_279530259.1">
    <property type="nucleotide sequence ID" value="NZ_CP122313.1"/>
</dbReference>
<evidence type="ECO:0000259" key="1">
    <source>
        <dbReference type="Pfam" id="PF04069"/>
    </source>
</evidence>
<comment type="caution">
    <text evidence="2">The sequence shown here is derived from an EMBL/GenBank/DDBJ whole genome shotgun (WGS) entry which is preliminary data.</text>
</comment>
<dbReference type="EMBL" id="JBHTAR010000003">
    <property type="protein sequence ID" value="MFC7198326.1"/>
    <property type="molecule type" value="Genomic_DNA"/>
</dbReference>
<proteinExistence type="predicted"/>
<gene>
    <name evidence="2" type="ORF">ACFQJ9_02350</name>
</gene>
<dbReference type="SUPFAM" id="SSF53850">
    <property type="entry name" value="Periplasmic binding protein-like II"/>
    <property type="match status" value="1"/>
</dbReference>
<dbReference type="Gene3D" id="3.40.190.120">
    <property type="entry name" value="Osmoprotection protein (prox), domain 2"/>
    <property type="match status" value="1"/>
</dbReference>
<sequence length="320" mass="35820">MALTRRQYLGRIGRVGGVGAAALLGGCASNQQPDSESVSVRIGSKPFAEQKILGSLAYQRLQSVDWIRAVDEIGSGNSLSNWEATAAGEQHLYWEYTGTAWMQLPPRHETRITAPNSLYERVQSDAHSQQLQLAEPASFSNEYVIVADATWAEQTGVSTISELATHLRDVDRIPGIAVNEEFFHRQDGWPGLASYYDVRAEERNPRVRDVHRYVYRTDLRATRARPSPDCKRVRNRSPLDRSTITVLKDDRDYFLPYQPAPTAYAPLIDDHPGIFEELSPVVSALDKPTMRNLNKQVLIDGDHPFAVATRFLNEEVAADA</sequence>
<dbReference type="Pfam" id="PF04069">
    <property type="entry name" value="OpuAC"/>
    <property type="match status" value="1"/>
</dbReference>
<keyword evidence="3" id="KW-1185">Reference proteome</keyword>
<dbReference type="Gene3D" id="3.40.190.10">
    <property type="entry name" value="Periplasmic binding protein-like II"/>
    <property type="match status" value="1"/>
</dbReference>
<organism evidence="2 3">
    <name type="scientific">Halospeciosus flavus</name>
    <dbReference type="NCBI Taxonomy" id="3032283"/>
    <lineage>
        <taxon>Archaea</taxon>
        <taxon>Methanobacteriati</taxon>
        <taxon>Methanobacteriota</taxon>
        <taxon>Stenosarchaea group</taxon>
        <taxon>Halobacteria</taxon>
        <taxon>Halobacteriales</taxon>
        <taxon>Halobacteriaceae</taxon>
        <taxon>Halospeciosus</taxon>
    </lineage>
</organism>
<dbReference type="PROSITE" id="PS51257">
    <property type="entry name" value="PROKAR_LIPOPROTEIN"/>
    <property type="match status" value="1"/>
</dbReference>
<protein>
    <submittedName>
        <fullName evidence="2">Glycine betaine ABC transporter substrate-binding protein</fullName>
    </submittedName>
</protein>
<dbReference type="AlphaFoldDB" id="A0ABD5YYY1"/>
<dbReference type="Proteomes" id="UP001596447">
    <property type="component" value="Unassembled WGS sequence"/>
</dbReference>
<evidence type="ECO:0000313" key="2">
    <source>
        <dbReference type="EMBL" id="MFC7198326.1"/>
    </source>
</evidence>